<sequence>MTNTNHKGQSLIELLVTMGLLTIFMPALVSGLGASRLGKAQQSQRLDALEILKETEEATRAVRDNDWENVKTDGTYHPNISGNTWILSSGTDNVNGFTRSIAISGVLRDSSTGVISPTGTIPDPSVKKVDLRISWTTPNYSHLDTTFYLSRFVDNTALPGSGTIQPLSGHGDWCNPLTDNYNRLNLYHSSQPSSIIAGINKVYVGTTKDSSGYAFDDVSIDHSITPFALTGETNYQSPGLRANDVFTESIYAYIAPDSNNQDEVIILDVSGANPSLISAVNFNGNKGSKTLYVSHNSIVNKDILFFVASNNNLYSYDITDRNNPIAKGVLFVGDTSRIFVVDNYVFLAQISTANQFQIIDASDPTNLRKPGGKGFLKLNDQPGQDVFVNIDGTRAYFITRKSDLNPEFFIINISDKTNPVQIGTGYDTYLPSDLTKQMDPKGVTVINKRAIVVGFGSPPYQVFRIESDNYDLCKAVTTLGSFTVDNLYDVSSILNNGHAYSYLIADNSSAELQIIEGGSGEPGGSGMYESSTFDAGHDVAWNNFTATSDPNLSYKFSLKHGSSGSCTGVTFTDTDFNTFTPGPLPLTTIGSGYTNPAQCMRYRVVNSGSTAASYTITINYSP</sequence>
<dbReference type="EMBL" id="LCMI01000001">
    <property type="protein sequence ID" value="KKU33905.1"/>
    <property type="molecule type" value="Genomic_DNA"/>
</dbReference>
<dbReference type="InterPro" id="IPR013211">
    <property type="entry name" value="LVIVD"/>
</dbReference>
<keyword evidence="1" id="KW-0812">Transmembrane</keyword>
<evidence type="ECO:0000313" key="3">
    <source>
        <dbReference type="Proteomes" id="UP000034794"/>
    </source>
</evidence>
<feature type="transmembrane region" description="Helical" evidence="1">
    <location>
        <begin position="12"/>
        <end position="34"/>
    </location>
</feature>
<evidence type="ECO:0000256" key="1">
    <source>
        <dbReference type="SAM" id="Phobius"/>
    </source>
</evidence>
<evidence type="ECO:0000313" key="2">
    <source>
        <dbReference type="EMBL" id="KKU33905.1"/>
    </source>
</evidence>
<comment type="caution">
    <text evidence="2">The sequence shown here is derived from an EMBL/GenBank/DDBJ whole genome shotgun (WGS) entry which is preliminary data.</text>
</comment>
<organism evidence="2 3">
    <name type="scientific">Candidatus Collierbacteria bacterium GW2011_GWA2_46_26</name>
    <dbReference type="NCBI Taxonomy" id="1618381"/>
    <lineage>
        <taxon>Bacteria</taxon>
        <taxon>Candidatus Collieribacteriota</taxon>
    </lineage>
</organism>
<dbReference type="AlphaFoldDB" id="A0A0G1SKR3"/>
<dbReference type="Pfam" id="PF08309">
    <property type="entry name" value="LVIVD"/>
    <property type="match status" value="1"/>
</dbReference>
<proteinExistence type="predicted"/>
<name>A0A0G1SKR3_9BACT</name>
<keyword evidence="1" id="KW-0472">Membrane</keyword>
<dbReference type="PATRIC" id="fig|1618381.3.peg.191"/>
<keyword evidence="1" id="KW-1133">Transmembrane helix</keyword>
<protein>
    <submittedName>
        <fullName evidence="2">Uncharacterized protein</fullName>
    </submittedName>
</protein>
<reference evidence="2 3" key="1">
    <citation type="journal article" date="2015" name="Nature">
        <title>rRNA introns, odd ribosomes, and small enigmatic genomes across a large radiation of phyla.</title>
        <authorList>
            <person name="Brown C.T."/>
            <person name="Hug L.A."/>
            <person name="Thomas B.C."/>
            <person name="Sharon I."/>
            <person name="Castelle C.J."/>
            <person name="Singh A."/>
            <person name="Wilkins M.J."/>
            <person name="Williams K.H."/>
            <person name="Banfield J.F."/>
        </authorList>
    </citation>
    <scope>NUCLEOTIDE SEQUENCE [LARGE SCALE GENOMIC DNA]</scope>
</reference>
<dbReference type="Proteomes" id="UP000034794">
    <property type="component" value="Unassembled WGS sequence"/>
</dbReference>
<gene>
    <name evidence="2" type="ORF">UX47_C0001G0188</name>
</gene>
<accession>A0A0G1SKR3</accession>